<proteinExistence type="inferred from homology"/>
<name>A0ABQ4PQP6_9GAMM</name>
<organism evidence="5 6">
    <name type="scientific">Shewanella sairae</name>
    <dbReference type="NCBI Taxonomy" id="190310"/>
    <lineage>
        <taxon>Bacteria</taxon>
        <taxon>Pseudomonadati</taxon>
        <taxon>Pseudomonadota</taxon>
        <taxon>Gammaproteobacteria</taxon>
        <taxon>Alteromonadales</taxon>
        <taxon>Shewanellaceae</taxon>
        <taxon>Shewanella</taxon>
    </lineage>
</organism>
<evidence type="ECO:0000256" key="3">
    <source>
        <dbReference type="ARBA" id="ARBA00023163"/>
    </source>
</evidence>
<dbReference type="PANTHER" id="PTHR30126:SF21">
    <property type="entry name" value="TRANSCRIPTIONAL REGULATOR-RELATED"/>
    <property type="match status" value="1"/>
</dbReference>
<protein>
    <submittedName>
        <fullName evidence="5">LysR family transcriptional regulator</fullName>
    </submittedName>
</protein>
<dbReference type="Pfam" id="PF00126">
    <property type="entry name" value="HTH_1"/>
    <property type="match status" value="1"/>
</dbReference>
<keyword evidence="6" id="KW-1185">Reference proteome</keyword>
<feature type="domain" description="HTH lysR-type" evidence="4">
    <location>
        <begin position="1"/>
        <end position="58"/>
    </location>
</feature>
<evidence type="ECO:0000313" key="5">
    <source>
        <dbReference type="EMBL" id="GIU51563.1"/>
    </source>
</evidence>
<accession>A0ABQ4PQP6</accession>
<dbReference type="Gene3D" id="1.10.10.10">
    <property type="entry name" value="Winged helix-like DNA-binding domain superfamily/Winged helix DNA-binding domain"/>
    <property type="match status" value="1"/>
</dbReference>
<dbReference type="PANTHER" id="PTHR30126">
    <property type="entry name" value="HTH-TYPE TRANSCRIPTIONAL REGULATOR"/>
    <property type="match status" value="1"/>
</dbReference>
<dbReference type="RefSeq" id="WP_220783131.1">
    <property type="nucleotide sequence ID" value="NZ_BPEY01000121.1"/>
</dbReference>
<comment type="caution">
    <text evidence="5">The sequence shown here is derived from an EMBL/GenBank/DDBJ whole genome shotgun (WGS) entry which is preliminary data.</text>
</comment>
<dbReference type="PRINTS" id="PR00039">
    <property type="entry name" value="HTHLYSR"/>
</dbReference>
<dbReference type="SUPFAM" id="SSF53850">
    <property type="entry name" value="Periplasmic binding protein-like II"/>
    <property type="match status" value="1"/>
</dbReference>
<gene>
    <name evidence="5" type="ORF">TUM4438_41660</name>
</gene>
<evidence type="ECO:0000256" key="2">
    <source>
        <dbReference type="ARBA" id="ARBA00023015"/>
    </source>
</evidence>
<dbReference type="InterPro" id="IPR000847">
    <property type="entry name" value="LysR_HTH_N"/>
</dbReference>
<dbReference type="SUPFAM" id="SSF46785">
    <property type="entry name" value="Winged helix' DNA-binding domain"/>
    <property type="match status" value="1"/>
</dbReference>
<comment type="similarity">
    <text evidence="1">Belongs to the LysR transcriptional regulatory family.</text>
</comment>
<dbReference type="InterPro" id="IPR036390">
    <property type="entry name" value="WH_DNA-bd_sf"/>
</dbReference>
<dbReference type="EMBL" id="BPEY01000121">
    <property type="protein sequence ID" value="GIU51563.1"/>
    <property type="molecule type" value="Genomic_DNA"/>
</dbReference>
<evidence type="ECO:0000313" key="6">
    <source>
        <dbReference type="Proteomes" id="UP000887104"/>
    </source>
</evidence>
<dbReference type="Proteomes" id="UP000887104">
    <property type="component" value="Unassembled WGS sequence"/>
</dbReference>
<evidence type="ECO:0000259" key="4">
    <source>
        <dbReference type="PROSITE" id="PS50931"/>
    </source>
</evidence>
<dbReference type="PROSITE" id="PS50931">
    <property type="entry name" value="HTH_LYSR"/>
    <property type="match status" value="1"/>
</dbReference>
<keyword evidence="2" id="KW-0805">Transcription regulation</keyword>
<keyword evidence="3" id="KW-0804">Transcription</keyword>
<evidence type="ECO:0000256" key="1">
    <source>
        <dbReference type="ARBA" id="ARBA00009437"/>
    </source>
</evidence>
<reference evidence="5" key="1">
    <citation type="submission" date="2021-05" db="EMBL/GenBank/DDBJ databases">
        <title>Molecular characterization for Shewanella algae harboring chromosomal blaOXA-55-like strains isolated from clinical and environment sample.</title>
        <authorList>
            <person name="Ohama Y."/>
            <person name="Aoki K."/>
            <person name="Harada S."/>
            <person name="Moriya K."/>
            <person name="Ishii Y."/>
            <person name="Tateda K."/>
        </authorList>
    </citation>
    <scope>NUCLEOTIDE SEQUENCE</scope>
    <source>
        <strain evidence="5">JCM 11563</strain>
    </source>
</reference>
<dbReference type="InterPro" id="IPR036388">
    <property type="entry name" value="WH-like_DNA-bd_sf"/>
</dbReference>
<sequence length="274" mass="31150">MDYKLFKTFIEVSKYRHFGRAADSLHLTQAAVSSRIKLLEQYYNRTLLNRGGGQVTLTTSGELLYGYATRVMSILEETKKELLHDTHEATELEIAVSPNVLHTDFQHKLVGVTEGLSACCVSVSVLNHDQIRKGLILNTLSIVFSFNRVYHDDFFCKKISSVTLVLVSTSNDSSVERHVFIDWGDHFLMDFSKRHPSMTPIFRTESGYLGLQFILDKGGSAYLPLGMVQSHLQKKNLYKILGVPELSYFMYIGYNKKLLPETVTDKLAHLLNVY</sequence>